<feature type="region of interest" description="Disordered" evidence="1">
    <location>
        <begin position="14"/>
        <end position="70"/>
    </location>
</feature>
<name>A0AB74US58_9GAMM</name>
<sequence length="70" mass="7472">MAHISPEEAVAHIQALLDAKHERDQREPSWPGANPSHPTPNVTEMHAPVTGTGDASVTASPRDDLGKRKG</sequence>
<reference evidence="2" key="1">
    <citation type="submission" date="2024-10" db="EMBL/GenBank/DDBJ databases">
        <authorList>
            <person name="Lesea H.P."/>
            <person name="Kuehl J.V."/>
            <person name="Chandonia J.-M."/>
        </authorList>
    </citation>
    <scope>NUCLEOTIDE SEQUENCE</scope>
    <source>
        <strain evidence="2">FW102-FHT14D07</strain>
    </source>
</reference>
<gene>
    <name evidence="2" type="ORF">ACFYG5_04300</name>
</gene>
<feature type="compositionally biased region" description="Basic and acidic residues" evidence="1">
    <location>
        <begin position="61"/>
        <end position="70"/>
    </location>
</feature>
<evidence type="ECO:0000313" key="2">
    <source>
        <dbReference type="EMBL" id="XIA19370.1"/>
    </source>
</evidence>
<proteinExistence type="predicted"/>
<dbReference type="EMBL" id="CP170721">
    <property type="protein sequence ID" value="XIA19370.1"/>
    <property type="molecule type" value="Genomic_DNA"/>
</dbReference>
<dbReference type="AlphaFoldDB" id="A0AB74US58"/>
<feature type="compositionally biased region" description="Basic and acidic residues" evidence="1">
    <location>
        <begin position="18"/>
        <end position="27"/>
    </location>
</feature>
<organism evidence="2">
    <name type="scientific">Rhodanobacter sp. FW102-FHT14D07</name>
    <dbReference type="NCBI Taxonomy" id="3351462"/>
    <lineage>
        <taxon>Bacteria</taxon>
        <taxon>Pseudomonadati</taxon>
        <taxon>Pseudomonadota</taxon>
        <taxon>Gammaproteobacteria</taxon>
        <taxon>Lysobacterales</taxon>
        <taxon>Rhodanobacteraceae</taxon>
        <taxon>Rhodanobacter</taxon>
    </lineage>
</organism>
<evidence type="ECO:0000256" key="1">
    <source>
        <dbReference type="SAM" id="MobiDB-lite"/>
    </source>
</evidence>
<accession>A0AB74US58</accession>
<dbReference type="RefSeq" id="WP_395119376.1">
    <property type="nucleotide sequence ID" value="NZ_CP170721.1"/>
</dbReference>
<protein>
    <submittedName>
        <fullName evidence="2">Uncharacterized protein</fullName>
    </submittedName>
</protein>